<dbReference type="Pfam" id="PF04616">
    <property type="entry name" value="Glyco_hydro_43"/>
    <property type="match status" value="1"/>
</dbReference>
<feature type="site" description="Important for catalytic activity, responsible for pKa modulation of the active site Glu and correct orientation of both the proton donor and substrate" evidence="9">
    <location>
        <position position="154"/>
    </location>
</feature>
<dbReference type="EMBL" id="KB456268">
    <property type="protein sequence ID" value="EMF09774.1"/>
    <property type="molecule type" value="Genomic_DNA"/>
</dbReference>
<dbReference type="eggNOG" id="ENOG502QTQG">
    <property type="taxonomic scope" value="Eukaryota"/>
</dbReference>
<evidence type="ECO:0000256" key="3">
    <source>
        <dbReference type="ARBA" id="ARBA00009865"/>
    </source>
</evidence>
<dbReference type="PIRSF" id="PIRSF026534">
    <property type="entry name" value="Endo_alpha-L-arabinosidase"/>
    <property type="match status" value="1"/>
</dbReference>
<gene>
    <name evidence="11" type="ORF">SEPMUDRAFT_127558</name>
</gene>
<evidence type="ECO:0000256" key="6">
    <source>
        <dbReference type="ARBA" id="ARBA00023295"/>
    </source>
</evidence>
<dbReference type="Gene3D" id="2.115.10.20">
    <property type="entry name" value="Glycosyl hydrolase domain, family 43"/>
    <property type="match status" value="1"/>
</dbReference>
<sequence length="346" mass="37140">MWSKPFSLLTLFSALSPLAAGYANPEACTGTCTNSHDPSIIRRSSDGKYFKFATGGLIQIHTAPDISGPWTFACTMLNTAAKVQKGSNAGTDLWAPDVSLVDGTYYVYYSVSSFGSQVSGIGLATSPDMSCGSFNDRGSAGVSSVAGKPYNAIDANLFKDGSTYRLNFGSFWHDIYQVQMKSPPTGVASGSTSVNIAYTPTDGSPEEGAYMVKYGNYYYLFFSWGSCCGYDKTRPAAGKEYKIKVCRSSSATGGFVSHIITLHFTRGKTDIIQVDKSGASCTSGGGTIVLESHDRVYGPGGQSVYNDPKNGWVLVYHYVDTSIGYADGDKRFGWNKINWSSGWPVV</sequence>
<dbReference type="OMA" id="GHLWAPD"/>
<evidence type="ECO:0000256" key="9">
    <source>
        <dbReference type="PIRSR" id="PIRSR606710-2"/>
    </source>
</evidence>
<keyword evidence="6 7" id="KW-0326">Glycosidase</keyword>
<reference evidence="11 12" key="1">
    <citation type="journal article" date="2012" name="PLoS Pathog.">
        <title>Diverse lifestyles and strategies of plant pathogenesis encoded in the genomes of eighteen Dothideomycetes fungi.</title>
        <authorList>
            <person name="Ohm R.A."/>
            <person name="Feau N."/>
            <person name="Henrissat B."/>
            <person name="Schoch C.L."/>
            <person name="Horwitz B.A."/>
            <person name="Barry K.W."/>
            <person name="Condon B.J."/>
            <person name="Copeland A.C."/>
            <person name="Dhillon B."/>
            <person name="Glaser F."/>
            <person name="Hesse C.N."/>
            <person name="Kosti I."/>
            <person name="LaButti K."/>
            <person name="Lindquist E.A."/>
            <person name="Lucas S."/>
            <person name="Salamov A.A."/>
            <person name="Bradshaw R.E."/>
            <person name="Ciuffetti L."/>
            <person name="Hamelin R.C."/>
            <person name="Kema G.H.J."/>
            <person name="Lawrence C."/>
            <person name="Scott J.A."/>
            <person name="Spatafora J.W."/>
            <person name="Turgeon B.G."/>
            <person name="de Wit P.J.G.M."/>
            <person name="Zhong S."/>
            <person name="Goodwin S.B."/>
            <person name="Grigoriev I.V."/>
        </authorList>
    </citation>
    <scope>NUCLEOTIDE SEQUENCE [LARGE SCALE GENOMIC DNA]</scope>
    <source>
        <strain evidence="11 12">SO2202</strain>
    </source>
</reference>
<proteinExistence type="inferred from homology"/>
<dbReference type="GO" id="GO:0046558">
    <property type="term" value="F:arabinan endo-1,5-alpha-L-arabinosidase activity"/>
    <property type="evidence" value="ECO:0007669"/>
    <property type="project" value="UniProtKB-EC"/>
</dbReference>
<dbReference type="PANTHER" id="PTHR43301">
    <property type="entry name" value="ARABINAN ENDO-1,5-ALPHA-L-ARABINOSIDASE"/>
    <property type="match status" value="1"/>
</dbReference>
<feature type="signal peptide" evidence="10">
    <location>
        <begin position="1"/>
        <end position="21"/>
    </location>
</feature>
<evidence type="ECO:0000313" key="12">
    <source>
        <dbReference type="Proteomes" id="UP000016931"/>
    </source>
</evidence>
<dbReference type="InterPro" id="IPR023296">
    <property type="entry name" value="Glyco_hydro_beta-prop_sf"/>
</dbReference>
<comment type="catalytic activity">
    <reaction evidence="1 7">
        <text>Endohydrolysis of (1-&gt;5)-alpha-arabinofuranosidic linkages in (1-&gt;5)-arabinans.</text>
        <dbReference type="EC" id="3.2.1.99"/>
    </reaction>
</comment>
<dbReference type="InterPro" id="IPR016840">
    <property type="entry name" value="Glyco_hydro_43_endo_a_Ara-ase"/>
</dbReference>
<protein>
    <recommendedName>
        <fullName evidence="4 7">Arabinan endo-1,5-alpha-L-arabinosidase</fullName>
        <ecNumber evidence="4 7">3.2.1.99</ecNumber>
    </recommendedName>
</protein>
<dbReference type="InterPro" id="IPR006710">
    <property type="entry name" value="Glyco_hydro_43"/>
</dbReference>
<organism evidence="11 12">
    <name type="scientific">Sphaerulina musiva (strain SO2202)</name>
    <name type="common">Poplar stem canker fungus</name>
    <name type="synonym">Septoria musiva</name>
    <dbReference type="NCBI Taxonomy" id="692275"/>
    <lineage>
        <taxon>Eukaryota</taxon>
        <taxon>Fungi</taxon>
        <taxon>Dikarya</taxon>
        <taxon>Ascomycota</taxon>
        <taxon>Pezizomycotina</taxon>
        <taxon>Dothideomycetes</taxon>
        <taxon>Dothideomycetidae</taxon>
        <taxon>Mycosphaerellales</taxon>
        <taxon>Mycosphaerellaceae</taxon>
        <taxon>Sphaerulina</taxon>
    </lineage>
</organism>
<keyword evidence="12" id="KW-1185">Reference proteome</keyword>
<evidence type="ECO:0000256" key="10">
    <source>
        <dbReference type="SAM" id="SignalP"/>
    </source>
</evidence>
<feature type="active site" description="Proton acceptor" evidence="8">
    <location>
        <position position="37"/>
    </location>
</feature>
<evidence type="ECO:0000256" key="2">
    <source>
        <dbReference type="ARBA" id="ARBA00004834"/>
    </source>
</evidence>
<dbReference type="HOGENOM" id="CLU_009397_5_0_1"/>
<evidence type="ECO:0000256" key="1">
    <source>
        <dbReference type="ARBA" id="ARBA00000375"/>
    </source>
</evidence>
<accession>M3CYP0</accession>
<keyword evidence="10" id="KW-0732">Signal</keyword>
<dbReference type="STRING" id="692275.M3CYP0"/>
<comment type="pathway">
    <text evidence="2 7">Glycan metabolism; L-arabinan degradation.</text>
</comment>
<evidence type="ECO:0000256" key="7">
    <source>
        <dbReference type="PIRNR" id="PIRNR026534"/>
    </source>
</evidence>
<name>M3CYP0_SPHMS</name>
<evidence type="ECO:0000313" key="11">
    <source>
        <dbReference type="EMBL" id="EMF09774.1"/>
    </source>
</evidence>
<dbReference type="SUPFAM" id="SSF75005">
    <property type="entry name" value="Arabinanase/levansucrase/invertase"/>
    <property type="match status" value="1"/>
</dbReference>
<evidence type="ECO:0000256" key="8">
    <source>
        <dbReference type="PIRSR" id="PIRSR606710-1"/>
    </source>
</evidence>
<dbReference type="AlphaFoldDB" id="M3CYP0"/>
<feature type="chain" id="PRO_5004032628" description="Arabinan endo-1,5-alpha-L-arabinosidase" evidence="10">
    <location>
        <begin position="22"/>
        <end position="346"/>
    </location>
</feature>
<dbReference type="GeneID" id="27899295"/>
<dbReference type="InterPro" id="IPR050727">
    <property type="entry name" value="GH43_arabinanases"/>
</dbReference>
<comment type="similarity">
    <text evidence="3 7">Belongs to the glycosyl hydrolase 43 family.</text>
</comment>
<feature type="active site" description="Proton donor" evidence="8">
    <location>
        <position position="207"/>
    </location>
</feature>
<dbReference type="EC" id="3.2.1.99" evidence="4 7"/>
<dbReference type="OrthoDB" id="195678at2759"/>
<dbReference type="Proteomes" id="UP000016931">
    <property type="component" value="Unassembled WGS sequence"/>
</dbReference>
<evidence type="ECO:0000256" key="5">
    <source>
        <dbReference type="ARBA" id="ARBA00022801"/>
    </source>
</evidence>
<dbReference type="GO" id="GO:0031222">
    <property type="term" value="P:arabinan catabolic process"/>
    <property type="evidence" value="ECO:0007669"/>
    <property type="project" value="UniProtKB-UniPathway"/>
</dbReference>
<dbReference type="PANTHER" id="PTHR43301:SF3">
    <property type="entry name" value="ARABINAN ENDO-1,5-ALPHA-L-ARABINOSIDASE A-RELATED"/>
    <property type="match status" value="1"/>
</dbReference>
<keyword evidence="5 7" id="KW-0378">Hydrolase</keyword>
<dbReference type="UniPathway" id="UPA00667"/>
<dbReference type="RefSeq" id="XP_016757895.1">
    <property type="nucleotide sequence ID" value="XM_016902158.1"/>
</dbReference>
<evidence type="ECO:0000256" key="4">
    <source>
        <dbReference type="ARBA" id="ARBA00012586"/>
    </source>
</evidence>
<dbReference type="CDD" id="cd18831">
    <property type="entry name" value="GH43_AnAbnA-like"/>
    <property type="match status" value="1"/>
</dbReference>